<gene>
    <name evidence="1" type="ORF">S03H2_10283</name>
</gene>
<name>X1EP00_9ZZZZ</name>
<organism evidence="1">
    <name type="scientific">marine sediment metagenome</name>
    <dbReference type="NCBI Taxonomy" id="412755"/>
    <lineage>
        <taxon>unclassified sequences</taxon>
        <taxon>metagenomes</taxon>
        <taxon>ecological metagenomes</taxon>
    </lineage>
</organism>
<dbReference type="AlphaFoldDB" id="X1EP00"/>
<sequence>MRKSKPIPKDHKGIALAPNVDLSEQTTLKEKEKMVSEETVEKKRKTMYFRLSNKKEHIYGFVPEGGLREGEVIIIALKGREYEGKHYNGLIAVIKEKADFTGASILPPKEE</sequence>
<accession>X1EP00</accession>
<evidence type="ECO:0000313" key="1">
    <source>
        <dbReference type="EMBL" id="GAH34302.1"/>
    </source>
</evidence>
<protein>
    <submittedName>
        <fullName evidence="1">Uncharacterized protein</fullName>
    </submittedName>
</protein>
<proteinExistence type="predicted"/>
<comment type="caution">
    <text evidence="1">The sequence shown here is derived from an EMBL/GenBank/DDBJ whole genome shotgun (WGS) entry which is preliminary data.</text>
</comment>
<dbReference type="EMBL" id="BARU01005299">
    <property type="protein sequence ID" value="GAH34302.1"/>
    <property type="molecule type" value="Genomic_DNA"/>
</dbReference>
<reference evidence="1" key="1">
    <citation type="journal article" date="2014" name="Front. Microbiol.">
        <title>High frequency of phylogenetically diverse reductive dehalogenase-homologous genes in deep subseafloor sedimentary metagenomes.</title>
        <authorList>
            <person name="Kawai M."/>
            <person name="Futagami T."/>
            <person name="Toyoda A."/>
            <person name="Takaki Y."/>
            <person name="Nishi S."/>
            <person name="Hori S."/>
            <person name="Arai W."/>
            <person name="Tsubouchi T."/>
            <person name="Morono Y."/>
            <person name="Uchiyama I."/>
            <person name="Ito T."/>
            <person name="Fujiyama A."/>
            <person name="Inagaki F."/>
            <person name="Takami H."/>
        </authorList>
    </citation>
    <scope>NUCLEOTIDE SEQUENCE</scope>
    <source>
        <strain evidence="1">Expedition CK06-06</strain>
    </source>
</reference>
<feature type="non-terminal residue" evidence="1">
    <location>
        <position position="111"/>
    </location>
</feature>